<evidence type="ECO:0000313" key="1">
    <source>
        <dbReference type="EMBL" id="KAK9236904.1"/>
    </source>
</evidence>
<sequence>MSDIRPNGGPRGASRTSSANSTVVDPGSVNVSVATDDGELKTGDKILNDSGGKVRTGTATAPALTRARSRRSTVNAPPPPAMRRANTAGVLFRRPSGAPTVNSFRSVGMSEKEIYGDTPAELIKLERIRTMETVASLYRTITVDEGEMSAPNDGQELVEIDPELVTWDGPEDPENPRNWVRSKKWRATIAMAAYSFLGPLSSSIVSPAVPKICMSFGVTNTTVAALIVSIFVLAWAITPLIVAPLSEMFGRRVVLHVSIFVLLVFNMACGLAKDLAQMIVFRFLAGAGGAGPLAIGAGVVADIWNDDERTAAIGLFSIGPTLGPVVAPIIAGWIAMNLEWQWVFWILIILNGVVFAFGLLTLEETYAPVLLQWKARKLRKETQNPALHTVFEITNYTAIERLEIAVSRPIVLLFTNPLVFGLGLYLAFTYGFLYLLLVTFPSLWEVDYGFSVGISGLMYLGPGIGFFIGIMAVTSVSQRVYHRLVVQNGGVAKPEFRLPALAIGAVCMPVGLIWYGWSAEKHIFWIMPLIGTALFGISLIAVFACIQSYLIDMNPSYAASSTAAGATFRSLFGFAFPLFASQMYAKLGRGWGNTLLGFVALVIGTVFPAVVYYKGEKIRQWNDKRMDARKAREQARREERISRRLEQEALAQEDKLGPDTPAVIETRQIHGIPEEEASEDGSMKGQ</sequence>
<name>A0ACC3SZP3_LIPKO</name>
<gene>
    <name evidence="1" type="ORF">V1525DRAFT_405707</name>
</gene>
<evidence type="ECO:0000313" key="2">
    <source>
        <dbReference type="Proteomes" id="UP001433508"/>
    </source>
</evidence>
<protein>
    <submittedName>
        <fullName evidence="1">Major facilitator superfamily domain-containing protein</fullName>
    </submittedName>
</protein>
<dbReference type="Proteomes" id="UP001433508">
    <property type="component" value="Unassembled WGS sequence"/>
</dbReference>
<accession>A0ACC3SZP3</accession>
<organism evidence="1 2">
    <name type="scientific">Lipomyces kononenkoae</name>
    <name type="common">Yeast</name>
    <dbReference type="NCBI Taxonomy" id="34357"/>
    <lineage>
        <taxon>Eukaryota</taxon>
        <taxon>Fungi</taxon>
        <taxon>Dikarya</taxon>
        <taxon>Ascomycota</taxon>
        <taxon>Saccharomycotina</taxon>
        <taxon>Lipomycetes</taxon>
        <taxon>Lipomycetales</taxon>
        <taxon>Lipomycetaceae</taxon>
        <taxon>Lipomyces</taxon>
    </lineage>
</organism>
<keyword evidence="2" id="KW-1185">Reference proteome</keyword>
<dbReference type="EMBL" id="MU971378">
    <property type="protein sequence ID" value="KAK9236904.1"/>
    <property type="molecule type" value="Genomic_DNA"/>
</dbReference>
<comment type="caution">
    <text evidence="1">The sequence shown here is derived from an EMBL/GenBank/DDBJ whole genome shotgun (WGS) entry which is preliminary data.</text>
</comment>
<reference evidence="2" key="1">
    <citation type="journal article" date="2024" name="Front. Bioeng. Biotechnol.">
        <title>Genome-scale model development and genomic sequencing of the oleaginous clade Lipomyces.</title>
        <authorList>
            <person name="Czajka J.J."/>
            <person name="Han Y."/>
            <person name="Kim J."/>
            <person name="Mondo S.J."/>
            <person name="Hofstad B.A."/>
            <person name="Robles A."/>
            <person name="Haridas S."/>
            <person name="Riley R."/>
            <person name="LaButti K."/>
            <person name="Pangilinan J."/>
            <person name="Andreopoulos W."/>
            <person name="Lipzen A."/>
            <person name="Yan J."/>
            <person name="Wang M."/>
            <person name="Ng V."/>
            <person name="Grigoriev I.V."/>
            <person name="Spatafora J.W."/>
            <person name="Magnuson J.K."/>
            <person name="Baker S.E."/>
            <person name="Pomraning K.R."/>
        </authorList>
    </citation>
    <scope>NUCLEOTIDE SEQUENCE [LARGE SCALE GENOMIC DNA]</scope>
    <source>
        <strain evidence="2">CBS 7786</strain>
    </source>
</reference>
<proteinExistence type="predicted"/>